<dbReference type="EMBL" id="LQYN01000006">
    <property type="protein sequence ID" value="KYD11435.1"/>
    <property type="molecule type" value="Genomic_DNA"/>
</dbReference>
<dbReference type="InterPro" id="IPR001845">
    <property type="entry name" value="HTH_ArsR_DNA-bd_dom"/>
</dbReference>
<sequence length="360" mass="42281">MKVSDFMAVFTIATINSNCTVECKISPLFEMMACLRSCYLNKGDNDEDLKTFYKKNYKTLSKFYGNFEYGAQLAECILGMKEDHTFPNFIKHLNNLEKEEFLYYLLGRYIEAFEIKNILENSNSPREEIKNRIEQLNGIINEEQLEFIESFNSYYNELIQLWTDFYENLFKRKELDLEDKWEQSNNSLDVDLLSNGFDKVVSKLLTGYEIPEQFPTRETKLIRFYPSLYVSPKFIVIWGLGELNIVYDASIYLSKEINNELIKQKLEEEKSLESLSEIGKSLSELGRLKILSLISSNSKIKSQEIANELNITTATVSRHLSLLKQNNLVIERKENGFNIYTINQTEFDNYFNNIKKYFFN</sequence>
<keyword evidence="1" id="KW-0805">Transcription regulation</keyword>
<dbReference type="Proteomes" id="UP000075666">
    <property type="component" value="Unassembled WGS sequence"/>
</dbReference>
<dbReference type="Pfam" id="PF01022">
    <property type="entry name" value="HTH_5"/>
    <property type="match status" value="1"/>
</dbReference>
<evidence type="ECO:0000256" key="2">
    <source>
        <dbReference type="ARBA" id="ARBA00023125"/>
    </source>
</evidence>
<dbReference type="PATRIC" id="fig|46224.3.peg.3974"/>
<feature type="domain" description="HTH arsR-type" evidence="4">
    <location>
        <begin position="267"/>
        <end position="360"/>
    </location>
</feature>
<accession>A0A150LGR8</accession>
<dbReference type="PRINTS" id="PR00778">
    <property type="entry name" value="HTHARSR"/>
</dbReference>
<comment type="caution">
    <text evidence="5">The sequence shown here is derived from an EMBL/GenBank/DDBJ whole genome shotgun (WGS) entry which is preliminary data.</text>
</comment>
<dbReference type="InterPro" id="IPR011991">
    <property type="entry name" value="ArsR-like_HTH"/>
</dbReference>
<dbReference type="PANTHER" id="PTHR33154">
    <property type="entry name" value="TRANSCRIPTIONAL REGULATOR, ARSR FAMILY"/>
    <property type="match status" value="1"/>
</dbReference>
<dbReference type="RefSeq" id="WP_061793715.1">
    <property type="nucleotide sequence ID" value="NZ_JALKTV010000046.1"/>
</dbReference>
<dbReference type="PANTHER" id="PTHR33154:SF33">
    <property type="entry name" value="TRANSCRIPTIONAL REPRESSOR SDPR"/>
    <property type="match status" value="1"/>
</dbReference>
<evidence type="ECO:0000313" key="5">
    <source>
        <dbReference type="EMBL" id="KYD11435.1"/>
    </source>
</evidence>
<dbReference type="InterPro" id="IPR036388">
    <property type="entry name" value="WH-like_DNA-bd_sf"/>
</dbReference>
<dbReference type="SUPFAM" id="SSF46785">
    <property type="entry name" value="Winged helix' DNA-binding domain"/>
    <property type="match status" value="1"/>
</dbReference>
<dbReference type="AlphaFoldDB" id="A0A150LGR8"/>
<dbReference type="STRING" id="46224.B4102_2163"/>
<protein>
    <recommendedName>
        <fullName evidence="4">HTH arsR-type domain-containing protein</fullName>
    </recommendedName>
</protein>
<evidence type="ECO:0000259" key="4">
    <source>
        <dbReference type="PROSITE" id="PS50987"/>
    </source>
</evidence>
<evidence type="ECO:0000256" key="1">
    <source>
        <dbReference type="ARBA" id="ARBA00023015"/>
    </source>
</evidence>
<dbReference type="InterPro" id="IPR051081">
    <property type="entry name" value="HTH_MetalResp_TranReg"/>
</dbReference>
<dbReference type="GO" id="GO:0003700">
    <property type="term" value="F:DNA-binding transcription factor activity"/>
    <property type="evidence" value="ECO:0007669"/>
    <property type="project" value="InterPro"/>
</dbReference>
<organism evidence="5 6">
    <name type="scientific">Heyndrickxia sporothermodurans</name>
    <dbReference type="NCBI Taxonomy" id="46224"/>
    <lineage>
        <taxon>Bacteria</taxon>
        <taxon>Bacillati</taxon>
        <taxon>Bacillota</taxon>
        <taxon>Bacilli</taxon>
        <taxon>Bacillales</taxon>
        <taxon>Bacillaceae</taxon>
        <taxon>Heyndrickxia</taxon>
    </lineage>
</organism>
<keyword evidence="3" id="KW-0804">Transcription</keyword>
<keyword evidence="2" id="KW-0238">DNA-binding</keyword>
<dbReference type="CDD" id="cd00090">
    <property type="entry name" value="HTH_ARSR"/>
    <property type="match status" value="1"/>
</dbReference>
<proteinExistence type="predicted"/>
<dbReference type="GO" id="GO:0003677">
    <property type="term" value="F:DNA binding"/>
    <property type="evidence" value="ECO:0007669"/>
    <property type="project" value="UniProtKB-KW"/>
</dbReference>
<dbReference type="SMART" id="SM00418">
    <property type="entry name" value="HTH_ARSR"/>
    <property type="match status" value="1"/>
</dbReference>
<dbReference type="PROSITE" id="PS50987">
    <property type="entry name" value="HTH_ARSR_2"/>
    <property type="match status" value="1"/>
</dbReference>
<name>A0A150LGR8_9BACI</name>
<dbReference type="InterPro" id="IPR036390">
    <property type="entry name" value="WH_DNA-bd_sf"/>
</dbReference>
<evidence type="ECO:0000313" key="6">
    <source>
        <dbReference type="Proteomes" id="UP000075666"/>
    </source>
</evidence>
<dbReference type="OrthoDB" id="9794330at2"/>
<reference evidence="5 6" key="1">
    <citation type="submission" date="2016-01" db="EMBL/GenBank/DDBJ databases">
        <title>Genome Sequences of Twelve Sporeforming Bacillus Species Isolated from Foods.</title>
        <authorList>
            <person name="Berendsen E.M."/>
            <person name="Wells-Bennik M.H."/>
            <person name="Krawcyk A.O."/>
            <person name="De Jong A."/>
            <person name="Holsappel S."/>
            <person name="Eijlander R.T."/>
            <person name="Kuipers O.P."/>
        </authorList>
    </citation>
    <scope>NUCLEOTIDE SEQUENCE [LARGE SCALE GENOMIC DNA]</scope>
    <source>
        <strain evidence="5 6">B4102</strain>
    </source>
</reference>
<evidence type="ECO:0000256" key="3">
    <source>
        <dbReference type="ARBA" id="ARBA00023163"/>
    </source>
</evidence>
<gene>
    <name evidence="5" type="ORF">B4102_2163</name>
</gene>
<keyword evidence="6" id="KW-1185">Reference proteome</keyword>
<dbReference type="Gene3D" id="1.10.10.10">
    <property type="entry name" value="Winged helix-like DNA-binding domain superfamily/Winged helix DNA-binding domain"/>
    <property type="match status" value="1"/>
</dbReference>